<organism evidence="2 3">
    <name type="scientific">Modicella reniformis</name>
    <dbReference type="NCBI Taxonomy" id="1440133"/>
    <lineage>
        <taxon>Eukaryota</taxon>
        <taxon>Fungi</taxon>
        <taxon>Fungi incertae sedis</taxon>
        <taxon>Mucoromycota</taxon>
        <taxon>Mortierellomycotina</taxon>
        <taxon>Mortierellomycetes</taxon>
        <taxon>Mortierellales</taxon>
        <taxon>Mortierellaceae</taxon>
        <taxon>Modicella</taxon>
    </lineage>
</organism>
<feature type="compositionally biased region" description="Basic and acidic residues" evidence="1">
    <location>
        <begin position="106"/>
        <end position="122"/>
    </location>
</feature>
<feature type="region of interest" description="Disordered" evidence="1">
    <location>
        <begin position="1"/>
        <end position="129"/>
    </location>
</feature>
<gene>
    <name evidence="2" type="ORF">BGZ65_009140</name>
</gene>
<feature type="non-terminal residue" evidence="2">
    <location>
        <position position="1"/>
    </location>
</feature>
<protein>
    <submittedName>
        <fullName evidence="2">Uncharacterized protein</fullName>
    </submittedName>
</protein>
<feature type="compositionally biased region" description="Low complexity" evidence="1">
    <location>
        <begin position="29"/>
        <end position="50"/>
    </location>
</feature>
<keyword evidence="3" id="KW-1185">Reference proteome</keyword>
<evidence type="ECO:0000256" key="1">
    <source>
        <dbReference type="SAM" id="MobiDB-lite"/>
    </source>
</evidence>
<dbReference type="AlphaFoldDB" id="A0A9P6M7Y1"/>
<evidence type="ECO:0000313" key="2">
    <source>
        <dbReference type="EMBL" id="KAF9973654.1"/>
    </source>
</evidence>
<feature type="compositionally biased region" description="Acidic residues" evidence="1">
    <location>
        <begin position="52"/>
        <end position="81"/>
    </location>
</feature>
<reference evidence="2" key="1">
    <citation type="journal article" date="2020" name="Fungal Divers.">
        <title>Resolving the Mortierellaceae phylogeny through synthesis of multi-gene phylogenetics and phylogenomics.</title>
        <authorList>
            <person name="Vandepol N."/>
            <person name="Liber J."/>
            <person name="Desiro A."/>
            <person name="Na H."/>
            <person name="Kennedy M."/>
            <person name="Barry K."/>
            <person name="Grigoriev I.V."/>
            <person name="Miller A.N."/>
            <person name="O'Donnell K."/>
            <person name="Stajich J.E."/>
            <person name="Bonito G."/>
        </authorList>
    </citation>
    <scope>NUCLEOTIDE SEQUENCE</scope>
    <source>
        <strain evidence="2">MES-2147</strain>
    </source>
</reference>
<proteinExistence type="predicted"/>
<evidence type="ECO:0000313" key="3">
    <source>
        <dbReference type="Proteomes" id="UP000749646"/>
    </source>
</evidence>
<feature type="compositionally biased region" description="Polar residues" evidence="1">
    <location>
        <begin position="1"/>
        <end position="28"/>
    </location>
</feature>
<dbReference type="OrthoDB" id="5597489at2759"/>
<name>A0A9P6M7Y1_9FUNG</name>
<accession>A0A9P6M7Y1</accession>
<comment type="caution">
    <text evidence="2">The sequence shown here is derived from an EMBL/GenBank/DDBJ whole genome shotgun (WGS) entry which is preliminary data.</text>
</comment>
<dbReference type="Proteomes" id="UP000749646">
    <property type="component" value="Unassembled WGS sequence"/>
</dbReference>
<sequence length="177" mass="20119">MAGQKQTQKDSSTGVSSATRTLPQATKRNTTSSNTPEQQQQQSSTTPKIQEIIDDEEELDETEQVIDKDEDDEDEDSDASDSSDISSIPDVEKWRLIKESGIMEQVKAKDDQSRSRRQRNGEEGDEDEGERDYIFEGIFFSIPTACLFIVMDIIVHRQYAETYSGPDVFRKIIKIFP</sequence>
<dbReference type="EMBL" id="JAAAHW010004519">
    <property type="protein sequence ID" value="KAF9973654.1"/>
    <property type="molecule type" value="Genomic_DNA"/>
</dbReference>